<dbReference type="RefSeq" id="WP_144908793.1">
    <property type="nucleotide sequence ID" value="NZ_VLLI01000001.1"/>
</dbReference>
<comment type="caution">
    <text evidence="3">The sequence shown here is derived from an EMBL/GenBank/DDBJ whole genome shotgun (WGS) entry which is preliminary data.</text>
</comment>
<evidence type="ECO:0000313" key="4">
    <source>
        <dbReference type="Proteomes" id="UP000317010"/>
    </source>
</evidence>
<dbReference type="SUPFAM" id="SSF53474">
    <property type="entry name" value="alpha/beta-Hydrolases"/>
    <property type="match status" value="1"/>
</dbReference>
<dbReference type="InterPro" id="IPR022742">
    <property type="entry name" value="Hydrolase_4"/>
</dbReference>
<dbReference type="OrthoDB" id="9809549at2"/>
<sequence>MKKIFIFLWFSFMLNQLMAQDITGMWQGEIPAGGRQLHIVFNIKKTGDTSYTSTFDSPDQKAFGIPCNKTTVLNDSVFIDLGKAGISYRGLWDKKKNINGTFIQGTTRLPLNLEVQLRPQTPKQPYGYYSEDVEYDNADKSLHYGATFTRPNGSEKYPAVIIITGSGTQDRDGTLFGHKLYWVLADYLTKNGIAVLRVDDRGAGKSTVGVNGKNATSLDFSYDVETSLNYLETRADVDKKHLGLIGHSEGGIIAPMVAARRKDVSFIVMWGAPEVGGAKINAAQNAYGLKQSGMDSLSVNAFIDLHSQILALFGSSENKEVLDQKMQVVFDNWKKVQNQKVLDNLKVHDNSLIGQTLFLMYNGLYDLPWIRFFLTYNPQADLAKVKCSVLAVNGEKDTQVNARENLDLIKKILTQNGNKDFEVKVLPGLNHLLQTAQTGDFSEYAKIEETMSPIALKNICNWIKLHAR</sequence>
<dbReference type="PANTHER" id="PTHR43265:SF1">
    <property type="entry name" value="ESTERASE ESTD"/>
    <property type="match status" value="1"/>
</dbReference>
<dbReference type="InterPro" id="IPR053145">
    <property type="entry name" value="AB_hydrolase_Est10"/>
</dbReference>
<dbReference type="InterPro" id="IPR029058">
    <property type="entry name" value="AB_hydrolase_fold"/>
</dbReference>
<dbReference type="AlphaFoldDB" id="A0A562UFB9"/>
<dbReference type="PANTHER" id="PTHR43265">
    <property type="entry name" value="ESTERASE ESTD"/>
    <property type="match status" value="1"/>
</dbReference>
<feature type="domain" description="Serine aminopeptidase S33" evidence="2">
    <location>
        <begin position="181"/>
        <end position="433"/>
    </location>
</feature>
<dbReference type="Gene3D" id="3.40.50.1820">
    <property type="entry name" value="alpha/beta hydrolase"/>
    <property type="match status" value="1"/>
</dbReference>
<gene>
    <name evidence="3" type="ORF">JN11_00225</name>
</gene>
<keyword evidence="4" id="KW-1185">Reference proteome</keyword>
<evidence type="ECO:0000313" key="3">
    <source>
        <dbReference type="EMBL" id="TWJ04516.1"/>
    </source>
</evidence>
<proteinExistence type="predicted"/>
<dbReference type="Pfam" id="PF12146">
    <property type="entry name" value="Hydrolase_4"/>
    <property type="match status" value="1"/>
</dbReference>
<dbReference type="EMBL" id="VLLI01000001">
    <property type="protein sequence ID" value="TWJ04516.1"/>
    <property type="molecule type" value="Genomic_DNA"/>
</dbReference>
<keyword evidence="1" id="KW-0732">Signal</keyword>
<feature type="signal peptide" evidence="1">
    <location>
        <begin position="1"/>
        <end position="19"/>
    </location>
</feature>
<organism evidence="3 4">
    <name type="scientific">Mucilaginibacter frigoritolerans</name>
    <dbReference type="NCBI Taxonomy" id="652788"/>
    <lineage>
        <taxon>Bacteria</taxon>
        <taxon>Pseudomonadati</taxon>
        <taxon>Bacteroidota</taxon>
        <taxon>Sphingobacteriia</taxon>
        <taxon>Sphingobacteriales</taxon>
        <taxon>Sphingobacteriaceae</taxon>
        <taxon>Mucilaginibacter</taxon>
    </lineage>
</organism>
<feature type="chain" id="PRO_5022012250" description="Serine aminopeptidase S33 domain-containing protein" evidence="1">
    <location>
        <begin position="20"/>
        <end position="468"/>
    </location>
</feature>
<evidence type="ECO:0000256" key="1">
    <source>
        <dbReference type="SAM" id="SignalP"/>
    </source>
</evidence>
<accession>A0A562UFB9</accession>
<dbReference type="GO" id="GO:0052689">
    <property type="term" value="F:carboxylic ester hydrolase activity"/>
    <property type="evidence" value="ECO:0007669"/>
    <property type="project" value="TreeGrafter"/>
</dbReference>
<reference evidence="3 4" key="1">
    <citation type="submission" date="2019-07" db="EMBL/GenBank/DDBJ databases">
        <title>Genomic Encyclopedia of Archaeal and Bacterial Type Strains, Phase II (KMG-II): from individual species to whole genera.</title>
        <authorList>
            <person name="Goeker M."/>
        </authorList>
    </citation>
    <scope>NUCLEOTIDE SEQUENCE [LARGE SCALE GENOMIC DNA]</scope>
    <source>
        <strain evidence="3 4">ATCC BAA-1854</strain>
    </source>
</reference>
<dbReference type="Proteomes" id="UP000317010">
    <property type="component" value="Unassembled WGS sequence"/>
</dbReference>
<name>A0A562UFB9_9SPHI</name>
<evidence type="ECO:0000259" key="2">
    <source>
        <dbReference type="Pfam" id="PF12146"/>
    </source>
</evidence>
<protein>
    <recommendedName>
        <fullName evidence="2">Serine aminopeptidase S33 domain-containing protein</fullName>
    </recommendedName>
</protein>